<keyword evidence="1" id="KW-0812">Transmembrane</keyword>
<organism evidence="3 4">
    <name type="scientific">Caerostris darwini</name>
    <dbReference type="NCBI Taxonomy" id="1538125"/>
    <lineage>
        <taxon>Eukaryota</taxon>
        <taxon>Metazoa</taxon>
        <taxon>Ecdysozoa</taxon>
        <taxon>Arthropoda</taxon>
        <taxon>Chelicerata</taxon>
        <taxon>Arachnida</taxon>
        <taxon>Araneae</taxon>
        <taxon>Araneomorphae</taxon>
        <taxon>Entelegynae</taxon>
        <taxon>Araneoidea</taxon>
        <taxon>Araneidae</taxon>
        <taxon>Caerostris</taxon>
    </lineage>
</organism>
<feature type="chain" id="PRO_5043797615" evidence="2">
    <location>
        <begin position="23"/>
        <end position="370"/>
    </location>
</feature>
<evidence type="ECO:0000313" key="4">
    <source>
        <dbReference type="Proteomes" id="UP001054837"/>
    </source>
</evidence>
<feature type="transmembrane region" description="Helical" evidence="1">
    <location>
        <begin position="277"/>
        <end position="304"/>
    </location>
</feature>
<evidence type="ECO:0000256" key="2">
    <source>
        <dbReference type="SAM" id="SignalP"/>
    </source>
</evidence>
<sequence>MLRKRELPKLLIFLSTIWATLSSGSSHWRKKGLEDNPSLEHRKAIHTTSNQFVNRNENGPHWANLRLMNNTHYLQQHNDAHPMQTITKRMSTNKPNSTKVKTGSRNDNMFQLATDEDNLTDEIHDDLDPMYPYWRGTEKNANIFVPPQPTWQLPVLKANSSIVKTKKLNIFPISSMHELWHATKYILMNNSETLSINSSKRTGIQEHGNETTQEKKPLLKGDIEEVLNTGESRGYQGGKMMNGGGQPILLIKDKGDNGGGEMNGNGGMHGKDAIGPLIMMLTPLIMMCIMMPMMMSVMGGMMNFMKGIATMMMMVNNPLPGIGGLTGSGTLLNKHRKTDEDNISHGRVLLGSIIMELAEKLETALSKYDM</sequence>
<gene>
    <name evidence="3" type="primary">AVEN_83333_1</name>
    <name evidence="3" type="ORF">CDAR_290521</name>
</gene>
<dbReference type="EMBL" id="BPLQ01001175">
    <property type="protein sequence ID" value="GIX79301.1"/>
    <property type="molecule type" value="Genomic_DNA"/>
</dbReference>
<dbReference type="AlphaFoldDB" id="A0AAV4N6I8"/>
<keyword evidence="2" id="KW-0732">Signal</keyword>
<protein>
    <submittedName>
        <fullName evidence="3">Uncharacterized protein</fullName>
    </submittedName>
</protein>
<feature type="signal peptide" evidence="2">
    <location>
        <begin position="1"/>
        <end position="22"/>
    </location>
</feature>
<evidence type="ECO:0000313" key="3">
    <source>
        <dbReference type="EMBL" id="GIX79301.1"/>
    </source>
</evidence>
<comment type="caution">
    <text evidence="3">The sequence shown here is derived from an EMBL/GenBank/DDBJ whole genome shotgun (WGS) entry which is preliminary data.</text>
</comment>
<name>A0AAV4N6I8_9ARAC</name>
<dbReference type="Proteomes" id="UP001054837">
    <property type="component" value="Unassembled WGS sequence"/>
</dbReference>
<proteinExistence type="predicted"/>
<accession>A0AAV4N6I8</accession>
<keyword evidence="1" id="KW-1133">Transmembrane helix</keyword>
<evidence type="ECO:0000256" key="1">
    <source>
        <dbReference type="SAM" id="Phobius"/>
    </source>
</evidence>
<keyword evidence="1" id="KW-0472">Membrane</keyword>
<keyword evidence="4" id="KW-1185">Reference proteome</keyword>
<reference evidence="3 4" key="1">
    <citation type="submission" date="2021-06" db="EMBL/GenBank/DDBJ databases">
        <title>Caerostris darwini draft genome.</title>
        <authorList>
            <person name="Kono N."/>
            <person name="Arakawa K."/>
        </authorList>
    </citation>
    <scope>NUCLEOTIDE SEQUENCE [LARGE SCALE GENOMIC DNA]</scope>
</reference>